<name>A0ABW7VMA9_STROI</name>
<gene>
    <name evidence="2" type="ORF">ACH49L_43945</name>
</gene>
<proteinExistence type="predicted"/>
<protein>
    <submittedName>
        <fullName evidence="2">Uncharacterized protein</fullName>
    </submittedName>
</protein>
<evidence type="ECO:0000313" key="2">
    <source>
        <dbReference type="EMBL" id="MFI2162502.1"/>
    </source>
</evidence>
<dbReference type="EMBL" id="JBIRWM010000038">
    <property type="protein sequence ID" value="MFI2162502.1"/>
    <property type="molecule type" value="Genomic_DNA"/>
</dbReference>
<feature type="region of interest" description="Disordered" evidence="1">
    <location>
        <begin position="35"/>
        <end position="74"/>
    </location>
</feature>
<reference evidence="2 3" key="1">
    <citation type="submission" date="2024-10" db="EMBL/GenBank/DDBJ databases">
        <title>The Natural Products Discovery Center: Release of the First 8490 Sequenced Strains for Exploring Actinobacteria Biosynthetic Diversity.</title>
        <authorList>
            <person name="Kalkreuter E."/>
            <person name="Kautsar S.A."/>
            <person name="Yang D."/>
            <person name="Bader C.D."/>
            <person name="Teijaro C.N."/>
            <person name="Fluegel L."/>
            <person name="Davis C.M."/>
            <person name="Simpson J.R."/>
            <person name="Lauterbach L."/>
            <person name="Steele A.D."/>
            <person name="Gui C."/>
            <person name="Meng S."/>
            <person name="Li G."/>
            <person name="Viehrig K."/>
            <person name="Ye F."/>
            <person name="Su P."/>
            <person name="Kiefer A.F."/>
            <person name="Nichols A."/>
            <person name="Cepeda A.J."/>
            <person name="Yan W."/>
            <person name="Fan B."/>
            <person name="Jiang Y."/>
            <person name="Adhikari A."/>
            <person name="Zheng C.-J."/>
            <person name="Schuster L."/>
            <person name="Cowan T.M."/>
            <person name="Smanski M.J."/>
            <person name="Chevrette M.G."/>
            <person name="De Carvalho L.P.S."/>
            <person name="Shen B."/>
        </authorList>
    </citation>
    <scope>NUCLEOTIDE SEQUENCE [LARGE SCALE GENOMIC DNA]</scope>
    <source>
        <strain evidence="2 3">NPDC020295</strain>
    </source>
</reference>
<dbReference type="RefSeq" id="WP_159061651.1">
    <property type="nucleotide sequence ID" value="NZ_JBEXLW010000057.1"/>
</dbReference>
<keyword evidence="3" id="KW-1185">Reference proteome</keyword>
<dbReference type="Proteomes" id="UP001611397">
    <property type="component" value="Unassembled WGS sequence"/>
</dbReference>
<comment type="caution">
    <text evidence="2">The sequence shown here is derived from an EMBL/GenBank/DDBJ whole genome shotgun (WGS) entry which is preliminary data.</text>
</comment>
<accession>A0ABW7VMA9</accession>
<organism evidence="2 3">
    <name type="scientific">Streptomyces olivaceoviridis</name>
    <name type="common">Streptomyces corchorusii</name>
    <dbReference type="NCBI Taxonomy" id="1921"/>
    <lineage>
        <taxon>Bacteria</taxon>
        <taxon>Bacillati</taxon>
        <taxon>Actinomycetota</taxon>
        <taxon>Actinomycetes</taxon>
        <taxon>Kitasatosporales</taxon>
        <taxon>Streptomycetaceae</taxon>
        <taxon>Streptomyces</taxon>
    </lineage>
</organism>
<evidence type="ECO:0000256" key="1">
    <source>
        <dbReference type="SAM" id="MobiDB-lite"/>
    </source>
</evidence>
<sequence>MHDGPTRGYASELVRARSLGASCYGELQVLHAARGSPEQLRGQVEENPGRCPHKARRPEKAAPLLPTDAPHPRQGEAAAIYRALGDRRRECAA</sequence>
<evidence type="ECO:0000313" key="3">
    <source>
        <dbReference type="Proteomes" id="UP001611397"/>
    </source>
</evidence>